<evidence type="ECO:0000256" key="2">
    <source>
        <dbReference type="ARBA" id="ARBA00004347"/>
    </source>
</evidence>
<reference evidence="12" key="1">
    <citation type="submission" date="2023-01" db="EMBL/GenBank/DDBJ databases">
        <title>Metagenome sequencing of chrysophaentin producing Chrysophaeum taylorii.</title>
        <authorList>
            <person name="Davison J."/>
            <person name="Bewley C."/>
        </authorList>
    </citation>
    <scope>NUCLEOTIDE SEQUENCE</scope>
    <source>
        <strain evidence="12">NIES-1699</strain>
    </source>
</reference>
<comment type="caution">
    <text evidence="12">The sequence shown here is derived from an EMBL/GenBank/DDBJ whole genome shotgun (WGS) entry which is preliminary data.</text>
</comment>
<keyword evidence="9 11" id="KW-0472">Membrane</keyword>
<evidence type="ECO:0000256" key="4">
    <source>
        <dbReference type="ARBA" id="ARBA00022448"/>
    </source>
</evidence>
<keyword evidence="13" id="KW-1185">Reference proteome</keyword>
<evidence type="ECO:0000313" key="12">
    <source>
        <dbReference type="EMBL" id="KAJ8598664.1"/>
    </source>
</evidence>
<keyword evidence="8 11" id="KW-0333">Golgi apparatus</keyword>
<keyword evidence="5 11" id="KW-0963">Cytoplasm</keyword>
<dbReference type="GO" id="GO:0006890">
    <property type="term" value="P:retrograde vesicle-mediated transport, Golgi to endoplasmic reticulum"/>
    <property type="evidence" value="ECO:0007669"/>
    <property type="project" value="UniProtKB-UniRule"/>
</dbReference>
<organism evidence="12 13">
    <name type="scientific">Chrysophaeum taylorii</name>
    <dbReference type="NCBI Taxonomy" id="2483200"/>
    <lineage>
        <taxon>Eukaryota</taxon>
        <taxon>Sar</taxon>
        <taxon>Stramenopiles</taxon>
        <taxon>Ochrophyta</taxon>
        <taxon>Pelagophyceae</taxon>
        <taxon>Pelagomonadales</taxon>
        <taxon>Pelagomonadaceae</taxon>
        <taxon>Chrysophaeum</taxon>
    </lineage>
</organism>
<dbReference type="GO" id="GO:0015031">
    <property type="term" value="P:protein transport"/>
    <property type="evidence" value="ECO:0007669"/>
    <property type="project" value="UniProtKB-UniRule"/>
</dbReference>
<sequence length="302" mass="34843">MADPDELYTLRNRFWLGNFQLAIAEGNNLTRVSDELRVERDEFVYRSYVGLGQYNLVLNEVKDDAPPSLLAVRLMARYLSAPDDERDDVLETLSEWMRDGKTSANPTVQLAAAIIYEKENKMDQAFTAIRHQSTMEQIALWAQFCIRIYRVDLAAEKLKQLQEMDEDHSLTQLCSAWVHISQGGDKLKEAAYTYEELIDKFEPTIALLNGLAAARMHMHEWEDAEKHLLSALQKGDNPDTLVNLIATYCHLEKEQQVIDRYIHQLETNFPKHPTVEKLNRCKATFDRVAEQMIKQVDTPPED</sequence>
<dbReference type="InterPro" id="IPR011990">
    <property type="entry name" value="TPR-like_helical_dom_sf"/>
</dbReference>
<dbReference type="GO" id="GO:0006891">
    <property type="term" value="P:intra-Golgi vesicle-mediated transport"/>
    <property type="evidence" value="ECO:0007669"/>
    <property type="project" value="TreeGrafter"/>
</dbReference>
<evidence type="ECO:0000256" key="3">
    <source>
        <dbReference type="ARBA" id="ARBA00008827"/>
    </source>
</evidence>
<dbReference type="GO" id="GO:0006888">
    <property type="term" value="P:endoplasmic reticulum to Golgi vesicle-mediated transport"/>
    <property type="evidence" value="ECO:0007669"/>
    <property type="project" value="TreeGrafter"/>
</dbReference>
<evidence type="ECO:0000256" key="10">
    <source>
        <dbReference type="ARBA" id="ARBA00023329"/>
    </source>
</evidence>
<dbReference type="GO" id="GO:0000139">
    <property type="term" value="C:Golgi membrane"/>
    <property type="evidence" value="ECO:0007669"/>
    <property type="project" value="UniProtKB-SubCell"/>
</dbReference>
<accession>A0AAD7XHT2</accession>
<dbReference type="PANTHER" id="PTHR10805:SF0">
    <property type="entry name" value="COATOMER SUBUNIT EPSILON"/>
    <property type="match status" value="1"/>
</dbReference>
<dbReference type="GO" id="GO:0005198">
    <property type="term" value="F:structural molecule activity"/>
    <property type="evidence" value="ECO:0007669"/>
    <property type="project" value="UniProtKB-UniRule"/>
</dbReference>
<protein>
    <recommendedName>
        <fullName evidence="11">Coatomer subunit epsilon</fullName>
    </recommendedName>
</protein>
<evidence type="ECO:0000256" key="1">
    <source>
        <dbReference type="ARBA" id="ARBA00004255"/>
    </source>
</evidence>
<comment type="subcellular location">
    <subcellularLocation>
        <location evidence="2">Cytoplasmic vesicle</location>
        <location evidence="2">COPI-coated vesicle membrane</location>
        <topology evidence="2">Peripheral membrane protein</topology>
        <orientation evidence="2">Cytoplasmic side</orientation>
    </subcellularLocation>
    <subcellularLocation>
        <location evidence="1">Golgi apparatus membrane</location>
        <topology evidence="1">Peripheral membrane protein</topology>
        <orientation evidence="1">Cytoplasmic side</orientation>
    </subcellularLocation>
</comment>
<keyword evidence="10 11" id="KW-0968">Cytoplasmic vesicle</keyword>
<keyword evidence="7 11" id="KW-0653">Protein transport</keyword>
<evidence type="ECO:0000256" key="9">
    <source>
        <dbReference type="ARBA" id="ARBA00023136"/>
    </source>
</evidence>
<evidence type="ECO:0000256" key="6">
    <source>
        <dbReference type="ARBA" id="ARBA00022892"/>
    </source>
</evidence>
<dbReference type="PANTHER" id="PTHR10805">
    <property type="entry name" value="COATOMER SUBUNIT EPSILON"/>
    <property type="match status" value="1"/>
</dbReference>
<dbReference type="Proteomes" id="UP001230188">
    <property type="component" value="Unassembled WGS sequence"/>
</dbReference>
<dbReference type="EMBL" id="JAQMWT010000667">
    <property type="protein sequence ID" value="KAJ8598664.1"/>
    <property type="molecule type" value="Genomic_DNA"/>
</dbReference>
<comment type="function">
    <text evidence="11">The coatomer is a cytosolic protein complex that binds to dilysine motifs and reversibly associates with Golgi non-clathrin-coated vesicles, which further mediate biosynthetic protein transport from the ER, via the Golgi up to the trans Golgi network. The coatomer complex is required for budding from Golgi membranes, and is essential for the retrograde Golgi-to-ER transport of dilysine-tagged proteins.</text>
</comment>
<keyword evidence="4 11" id="KW-0813">Transport</keyword>
<evidence type="ECO:0000256" key="11">
    <source>
        <dbReference type="PIRNR" id="PIRNR016478"/>
    </source>
</evidence>
<dbReference type="AlphaFoldDB" id="A0AAD7XHT2"/>
<name>A0AAD7XHT2_9STRA</name>
<evidence type="ECO:0000313" key="13">
    <source>
        <dbReference type="Proteomes" id="UP001230188"/>
    </source>
</evidence>
<keyword evidence="6 11" id="KW-0931">ER-Golgi transport</keyword>
<proteinExistence type="inferred from homology"/>
<dbReference type="InterPro" id="IPR006822">
    <property type="entry name" value="Coatomer_esu"/>
</dbReference>
<evidence type="ECO:0000256" key="7">
    <source>
        <dbReference type="ARBA" id="ARBA00022927"/>
    </source>
</evidence>
<dbReference type="PIRSF" id="PIRSF016478">
    <property type="entry name" value="Coatomer_esu"/>
    <property type="match status" value="1"/>
</dbReference>
<evidence type="ECO:0000256" key="8">
    <source>
        <dbReference type="ARBA" id="ARBA00023034"/>
    </source>
</evidence>
<dbReference type="GO" id="GO:0030126">
    <property type="term" value="C:COPI vesicle coat"/>
    <property type="evidence" value="ECO:0007669"/>
    <property type="project" value="TreeGrafter"/>
</dbReference>
<comment type="similarity">
    <text evidence="3 11">Belongs to the COPE family.</text>
</comment>
<dbReference type="Pfam" id="PF04733">
    <property type="entry name" value="Coatomer_E"/>
    <property type="match status" value="1"/>
</dbReference>
<gene>
    <name evidence="12" type="ORF">CTAYLR_003075</name>
</gene>
<dbReference type="Gene3D" id="1.25.40.10">
    <property type="entry name" value="Tetratricopeptide repeat domain"/>
    <property type="match status" value="1"/>
</dbReference>
<dbReference type="SUPFAM" id="SSF48452">
    <property type="entry name" value="TPR-like"/>
    <property type="match status" value="1"/>
</dbReference>
<evidence type="ECO:0000256" key="5">
    <source>
        <dbReference type="ARBA" id="ARBA00022490"/>
    </source>
</evidence>